<dbReference type="Proteomes" id="UP001501752">
    <property type="component" value="Unassembled WGS sequence"/>
</dbReference>
<gene>
    <name evidence="2" type="ORF">GCM10023235_78290</name>
</gene>
<evidence type="ECO:0000256" key="1">
    <source>
        <dbReference type="SAM" id="MobiDB-lite"/>
    </source>
</evidence>
<organism evidence="2 3">
    <name type="scientific">Kitasatospora terrestris</name>
    <dbReference type="NCBI Taxonomy" id="258051"/>
    <lineage>
        <taxon>Bacteria</taxon>
        <taxon>Bacillati</taxon>
        <taxon>Actinomycetota</taxon>
        <taxon>Actinomycetes</taxon>
        <taxon>Kitasatosporales</taxon>
        <taxon>Streptomycetaceae</taxon>
        <taxon>Kitasatospora</taxon>
    </lineage>
</organism>
<protein>
    <submittedName>
        <fullName evidence="2">Uncharacterized protein</fullName>
    </submittedName>
</protein>
<evidence type="ECO:0000313" key="2">
    <source>
        <dbReference type="EMBL" id="GAA4885562.1"/>
    </source>
</evidence>
<comment type="caution">
    <text evidence="2">The sequence shown here is derived from an EMBL/GenBank/DDBJ whole genome shotgun (WGS) entry which is preliminary data.</text>
</comment>
<proteinExistence type="predicted"/>
<name>A0ABP9EU24_9ACTN</name>
<sequence length="104" mass="11409">MAEEVNGPAGDPWPLVVRVTGGRVNHLARWRMTRTGRATLWLDLACGGSCLADALDNGLREAVCSRCMARAEQDRNPGERRAAAAKRRARRVADHGQHPLPFPI</sequence>
<evidence type="ECO:0000313" key="3">
    <source>
        <dbReference type="Proteomes" id="UP001501752"/>
    </source>
</evidence>
<dbReference type="RefSeq" id="WP_345701680.1">
    <property type="nucleotide sequence ID" value="NZ_BAABIS010000001.1"/>
</dbReference>
<feature type="region of interest" description="Disordered" evidence="1">
    <location>
        <begin position="73"/>
        <end position="104"/>
    </location>
</feature>
<keyword evidence="3" id="KW-1185">Reference proteome</keyword>
<dbReference type="EMBL" id="BAABIS010000001">
    <property type="protein sequence ID" value="GAA4885562.1"/>
    <property type="molecule type" value="Genomic_DNA"/>
</dbReference>
<reference evidence="3" key="1">
    <citation type="journal article" date="2019" name="Int. J. Syst. Evol. Microbiol.">
        <title>The Global Catalogue of Microorganisms (GCM) 10K type strain sequencing project: providing services to taxonomists for standard genome sequencing and annotation.</title>
        <authorList>
            <consortium name="The Broad Institute Genomics Platform"/>
            <consortium name="The Broad Institute Genome Sequencing Center for Infectious Disease"/>
            <person name="Wu L."/>
            <person name="Ma J."/>
        </authorList>
    </citation>
    <scope>NUCLEOTIDE SEQUENCE [LARGE SCALE GENOMIC DNA]</scope>
    <source>
        <strain evidence="3">JCM 13006</strain>
    </source>
</reference>
<accession>A0ABP9EU24</accession>
<feature type="compositionally biased region" description="Basic and acidic residues" evidence="1">
    <location>
        <begin position="73"/>
        <end position="82"/>
    </location>
</feature>